<evidence type="ECO:0000313" key="2">
    <source>
        <dbReference type="Proteomes" id="UP001150238"/>
    </source>
</evidence>
<evidence type="ECO:0008006" key="3">
    <source>
        <dbReference type="Google" id="ProtNLM"/>
    </source>
</evidence>
<dbReference type="Proteomes" id="UP001150238">
    <property type="component" value="Unassembled WGS sequence"/>
</dbReference>
<organism evidence="1 2">
    <name type="scientific">Lentinula lateritia</name>
    <dbReference type="NCBI Taxonomy" id="40482"/>
    <lineage>
        <taxon>Eukaryota</taxon>
        <taxon>Fungi</taxon>
        <taxon>Dikarya</taxon>
        <taxon>Basidiomycota</taxon>
        <taxon>Agaricomycotina</taxon>
        <taxon>Agaricomycetes</taxon>
        <taxon>Agaricomycetidae</taxon>
        <taxon>Agaricales</taxon>
        <taxon>Marasmiineae</taxon>
        <taxon>Omphalotaceae</taxon>
        <taxon>Lentinula</taxon>
    </lineage>
</organism>
<dbReference type="Gene3D" id="3.80.10.10">
    <property type="entry name" value="Ribonuclease Inhibitor"/>
    <property type="match status" value="1"/>
</dbReference>
<comment type="caution">
    <text evidence="1">The sequence shown here is derived from an EMBL/GenBank/DDBJ whole genome shotgun (WGS) entry which is preliminary data.</text>
</comment>
<reference evidence="1" key="1">
    <citation type="submission" date="2022-08" db="EMBL/GenBank/DDBJ databases">
        <authorList>
            <consortium name="DOE Joint Genome Institute"/>
            <person name="Min B."/>
            <person name="Riley R."/>
            <person name="Sierra-Patev S."/>
            <person name="Naranjo-Ortiz M."/>
            <person name="Looney B."/>
            <person name="Konkel Z."/>
            <person name="Slot J.C."/>
            <person name="Sakamoto Y."/>
            <person name="Steenwyk J.L."/>
            <person name="Rokas A."/>
            <person name="Carro J."/>
            <person name="Camarero S."/>
            <person name="Ferreira P."/>
            <person name="Molpeceres G."/>
            <person name="Ruiz-Duenas F.J."/>
            <person name="Serrano A."/>
            <person name="Henrissat B."/>
            <person name="Drula E."/>
            <person name="Hughes K.W."/>
            <person name="Mata J.L."/>
            <person name="Ishikawa N.K."/>
            <person name="Vargas-Isla R."/>
            <person name="Ushijima S."/>
            <person name="Smith C.A."/>
            <person name="Ahrendt S."/>
            <person name="Andreopoulos W."/>
            <person name="He G."/>
            <person name="Labutti K."/>
            <person name="Lipzen A."/>
            <person name="Ng V."/>
            <person name="Sandor L."/>
            <person name="Barry K."/>
            <person name="Martinez A.T."/>
            <person name="Xiao Y."/>
            <person name="Gibbons J.G."/>
            <person name="Terashima K."/>
            <person name="Hibbett D.S."/>
            <person name="Grigoriev I.V."/>
        </authorList>
    </citation>
    <scope>NUCLEOTIDE SEQUENCE</scope>
    <source>
        <strain evidence="1">Sp2 HRB7682 ss15</strain>
    </source>
</reference>
<dbReference type="AlphaFoldDB" id="A0A9W9DEE3"/>
<sequence length="486" mass="54475">MLNVDVITLICEELEFGTSRSLDRTFRTTEDLNCRKGLLSLGLSSKAFLEPALDVLWRTLNSVEPLLSVLPETVSLNGKKMIMKQIALPSWDRLHYYASRVRIFKDDGTDNVHESVYAILGQSKPIFPNLAQLLPGTQICMYSLVFFLTSSISRAVIPSPFFPQSEHLDFGPSLALLASKSPGLRSLFITTTQFSGISASLRGFRELEALHLGRLPQYEKDYIQSLASLTKLTYLNLTLLSDDSFDYVGLQTSFPSLKQLSIIGSSSELHNFLKIVTPLSLQILSLRWHGDPSIIDAIDVTTSLGRFSSLQNLDIDNATSLFVVDPDRERLWSLFNPLLKLTQIRSLRYSSPLFLTDQITATIASSWPHAETLHFTAVSWSEIPPVSSLAHFARECPNLGYLQYPIQIDVSPGEADPISPTPFMHPLRDFICSVHYDVLDPLYVALSLHQIFPSLKNVSGDGNRWDEVKAILESYHLILAQDRRSI</sequence>
<evidence type="ECO:0000313" key="1">
    <source>
        <dbReference type="EMBL" id="KAJ4466436.1"/>
    </source>
</evidence>
<protein>
    <recommendedName>
        <fullName evidence="3">F-box domain-containing protein</fullName>
    </recommendedName>
</protein>
<gene>
    <name evidence="1" type="ORF">C8J55DRAFT_609332</name>
</gene>
<dbReference type="SUPFAM" id="SSF52047">
    <property type="entry name" value="RNI-like"/>
    <property type="match status" value="1"/>
</dbReference>
<name>A0A9W9DEE3_9AGAR</name>
<dbReference type="EMBL" id="JANVFS010000045">
    <property type="protein sequence ID" value="KAJ4466436.1"/>
    <property type="molecule type" value="Genomic_DNA"/>
</dbReference>
<accession>A0A9W9DEE3</accession>
<proteinExistence type="predicted"/>
<dbReference type="InterPro" id="IPR032675">
    <property type="entry name" value="LRR_dom_sf"/>
</dbReference>
<reference evidence="1" key="2">
    <citation type="journal article" date="2023" name="Proc. Natl. Acad. Sci. U.S.A.">
        <title>A global phylogenomic analysis of the shiitake genus Lentinula.</title>
        <authorList>
            <person name="Sierra-Patev S."/>
            <person name="Min B."/>
            <person name="Naranjo-Ortiz M."/>
            <person name="Looney B."/>
            <person name="Konkel Z."/>
            <person name="Slot J.C."/>
            <person name="Sakamoto Y."/>
            <person name="Steenwyk J.L."/>
            <person name="Rokas A."/>
            <person name="Carro J."/>
            <person name="Camarero S."/>
            <person name="Ferreira P."/>
            <person name="Molpeceres G."/>
            <person name="Ruiz-Duenas F.J."/>
            <person name="Serrano A."/>
            <person name="Henrissat B."/>
            <person name="Drula E."/>
            <person name="Hughes K.W."/>
            <person name="Mata J.L."/>
            <person name="Ishikawa N.K."/>
            <person name="Vargas-Isla R."/>
            <person name="Ushijima S."/>
            <person name="Smith C.A."/>
            <person name="Donoghue J."/>
            <person name="Ahrendt S."/>
            <person name="Andreopoulos W."/>
            <person name="He G."/>
            <person name="LaButti K."/>
            <person name="Lipzen A."/>
            <person name="Ng V."/>
            <person name="Riley R."/>
            <person name="Sandor L."/>
            <person name="Barry K."/>
            <person name="Martinez A.T."/>
            <person name="Xiao Y."/>
            <person name="Gibbons J.G."/>
            <person name="Terashima K."/>
            <person name="Grigoriev I.V."/>
            <person name="Hibbett D."/>
        </authorList>
    </citation>
    <scope>NUCLEOTIDE SEQUENCE</scope>
    <source>
        <strain evidence="1">Sp2 HRB7682 ss15</strain>
    </source>
</reference>